<dbReference type="AlphaFoldDB" id="A0A329QFY1"/>
<evidence type="ECO:0000313" key="2">
    <source>
        <dbReference type="Proteomes" id="UP000250462"/>
    </source>
</evidence>
<evidence type="ECO:0008006" key="3">
    <source>
        <dbReference type="Google" id="ProtNLM"/>
    </source>
</evidence>
<gene>
    <name evidence="1" type="ORF">DPM12_22260</name>
</gene>
<keyword evidence="2" id="KW-1185">Reference proteome</keyword>
<comment type="caution">
    <text evidence="1">The sequence shown here is derived from an EMBL/GenBank/DDBJ whole genome shotgun (WGS) entry which is preliminary data.</text>
</comment>
<name>A0A329QFY1_9ACTN</name>
<dbReference type="OrthoDB" id="9904958at2"/>
<dbReference type="Gene3D" id="3.40.1000.10">
    <property type="entry name" value="Mog1/PsbP, alpha/beta/alpha sandwich"/>
    <property type="match status" value="1"/>
</dbReference>
<dbReference type="EMBL" id="QMIG01000050">
    <property type="protein sequence ID" value="RAW09218.1"/>
    <property type="molecule type" value="Genomic_DNA"/>
</dbReference>
<dbReference type="RefSeq" id="WP_112260547.1">
    <property type="nucleotide sequence ID" value="NZ_QMIG01000050.1"/>
</dbReference>
<proteinExistence type="predicted"/>
<dbReference type="Proteomes" id="UP000250462">
    <property type="component" value="Unassembled WGS sequence"/>
</dbReference>
<sequence>MSSDDLGEWYDPRAFREASDWKSTGIPAIGLEVLVPDGWWVHTDPEAPAIITMICPPGDRPGDFHPTIALTVEHPPDGLSGIREYTRELVAGIRATLTDAHVLAIDPLWVGGFEGRRVVTGYRDGTYTLVAQQYWAIADTGVATVFTGTSSLEQYLWASDIFAHSAAGLTLASSLVRDGEAV</sequence>
<accession>A0A329QFY1</accession>
<reference evidence="1 2" key="1">
    <citation type="submission" date="2018-06" db="EMBL/GenBank/DDBJ databases">
        <title>Phytoactinopolyspora halophila sp. nov., a novel halophilic actinomycete isolated from a saline soil in China.</title>
        <authorList>
            <person name="Tang S.-K."/>
        </authorList>
    </citation>
    <scope>NUCLEOTIDE SEQUENCE [LARGE SCALE GENOMIC DNA]</scope>
    <source>
        <strain evidence="1 2">YIM 96934</strain>
    </source>
</reference>
<protein>
    <recommendedName>
        <fullName evidence="3">DUF1795 domain-containing protein</fullName>
    </recommendedName>
</protein>
<organism evidence="1 2">
    <name type="scientific">Phytoactinopolyspora halophila</name>
    <dbReference type="NCBI Taxonomy" id="1981511"/>
    <lineage>
        <taxon>Bacteria</taxon>
        <taxon>Bacillati</taxon>
        <taxon>Actinomycetota</taxon>
        <taxon>Actinomycetes</taxon>
        <taxon>Jiangellales</taxon>
        <taxon>Jiangellaceae</taxon>
        <taxon>Phytoactinopolyspora</taxon>
    </lineage>
</organism>
<evidence type="ECO:0000313" key="1">
    <source>
        <dbReference type="EMBL" id="RAW09218.1"/>
    </source>
</evidence>